<feature type="region of interest" description="Disordered" evidence="1">
    <location>
        <begin position="545"/>
        <end position="578"/>
    </location>
</feature>
<dbReference type="InterPro" id="IPR011990">
    <property type="entry name" value="TPR-like_helical_dom_sf"/>
</dbReference>
<dbReference type="EMBL" id="KB456269">
    <property type="protein sequence ID" value="EMF09170.1"/>
    <property type="molecule type" value="Genomic_DNA"/>
</dbReference>
<feature type="region of interest" description="Disordered" evidence="1">
    <location>
        <begin position="771"/>
        <end position="831"/>
    </location>
</feature>
<dbReference type="OrthoDB" id="185373at2759"/>
<evidence type="ECO:0000256" key="1">
    <source>
        <dbReference type="SAM" id="MobiDB-lite"/>
    </source>
</evidence>
<dbReference type="OMA" id="HRCGCRA"/>
<proteinExistence type="predicted"/>
<dbReference type="GeneID" id="27903865"/>
<name>N1QD59_SPHMS</name>
<feature type="compositionally biased region" description="Low complexity" evidence="1">
    <location>
        <begin position="1"/>
        <end position="13"/>
    </location>
</feature>
<keyword evidence="3" id="KW-1185">Reference proteome</keyword>
<feature type="compositionally biased region" description="Basic and acidic residues" evidence="1">
    <location>
        <begin position="728"/>
        <end position="747"/>
    </location>
</feature>
<dbReference type="Proteomes" id="UP000016931">
    <property type="component" value="Unassembled WGS sequence"/>
</dbReference>
<feature type="region of interest" description="Disordered" evidence="1">
    <location>
        <begin position="724"/>
        <end position="753"/>
    </location>
</feature>
<dbReference type="RefSeq" id="XP_016757291.1">
    <property type="nucleotide sequence ID" value="XM_016906728.1"/>
</dbReference>
<organism evidence="2 3">
    <name type="scientific">Sphaerulina musiva (strain SO2202)</name>
    <name type="common">Poplar stem canker fungus</name>
    <name type="synonym">Septoria musiva</name>
    <dbReference type="NCBI Taxonomy" id="692275"/>
    <lineage>
        <taxon>Eukaryota</taxon>
        <taxon>Fungi</taxon>
        <taxon>Dikarya</taxon>
        <taxon>Ascomycota</taxon>
        <taxon>Pezizomycotina</taxon>
        <taxon>Dothideomycetes</taxon>
        <taxon>Dothideomycetidae</taxon>
        <taxon>Mycosphaerellales</taxon>
        <taxon>Mycosphaerellaceae</taxon>
        <taxon>Sphaerulina</taxon>
    </lineage>
</organism>
<gene>
    <name evidence="2" type="ORF">SEPMUDRAFT_151297</name>
</gene>
<evidence type="ECO:0000313" key="3">
    <source>
        <dbReference type="Proteomes" id="UP000016931"/>
    </source>
</evidence>
<dbReference type="AlphaFoldDB" id="N1QD59"/>
<dbReference type="HOGENOM" id="CLU_341359_0_0_1"/>
<dbReference type="eggNOG" id="ENOG502SDIM">
    <property type="taxonomic scope" value="Eukaryota"/>
</dbReference>
<protein>
    <submittedName>
        <fullName evidence="2">Uncharacterized protein</fullName>
    </submittedName>
</protein>
<feature type="region of interest" description="Disordered" evidence="1">
    <location>
        <begin position="1"/>
        <end position="22"/>
    </location>
</feature>
<dbReference type="Gene3D" id="1.25.40.10">
    <property type="entry name" value="Tetratricopeptide repeat domain"/>
    <property type="match status" value="2"/>
</dbReference>
<sequence length="831" mass="92515">MHRLLSRAAQVRSRSSKRSRSSCHCAPCLPTLPGTVARGHGAGVLRPPYRTRSTPRFTSIFATAATTATTYDARIRGQRRQQWNQAMDGVKQELGRGDAAADGDDNATPVEIYDDFNADVERNLDSSLYRLFRPAWPSNTGPALNRYHLPPQSIYARDLSKMKAETTRWTQKKILRVELCMDILQLQCFQWLHSIGFLGNESALSSLPPSYVNTIVQHPAHVCKRSLLQKKADYIHLMRTPSDESGGIAFQRSPEDVPICKYTQDELGAFRSEQLELRRRLEQLFAAKYQADQEPQLICNAFHLLAASSAPPNVDIYNTLMNGLRKRGHVFLTTATIQTFFGSKMRANEVSLAVMLGFYTDTNNAEQFRMLIQKMRGQSGGLMKSKPGNWRFKASKGRIIPDPRNPSILIQLPHPTPMVFDAVVKGVLHFSGFDAALGMCRNLRDEGWGMDMRGFGILLNDCARRGDWNVGYPVWNQIVKLKQRSARLVDGHLQTEIIMTPIFADMLRLCRRCDKKHEFGDVWDLAKKTHPITINRIMEMVKAERSARTDTRPPELAESLTQSEPRGGESTRAALAAEDSAEARVQALQALAELRAKGANTVGESNLQQEYLALKADVDFLRTMEGGNGAEQSKTRSWAELARDAYNLIASHPTTLERRTFGQSNAQSRLADDVGRPVTYSELAKNAYYLVADHPSTMEKRGGDESSKFIDNVDLDISQGEIPGLEADSEHANSRGDSARPLVKSDEGPTTPVTYTSLAQSAYRLIADPATSLQRRGHQNPKSGHIPDGDTDAHSTSSLHGHDDTSTPGPAESASFNDDQEPPSVRKRERD</sequence>
<dbReference type="STRING" id="692275.N1QD59"/>
<reference evidence="2 3" key="1">
    <citation type="journal article" date="2012" name="PLoS Pathog.">
        <title>Diverse lifestyles and strategies of plant pathogenesis encoded in the genomes of eighteen Dothideomycetes fungi.</title>
        <authorList>
            <person name="Ohm R.A."/>
            <person name="Feau N."/>
            <person name="Henrissat B."/>
            <person name="Schoch C.L."/>
            <person name="Horwitz B.A."/>
            <person name="Barry K.W."/>
            <person name="Condon B.J."/>
            <person name="Copeland A.C."/>
            <person name="Dhillon B."/>
            <person name="Glaser F."/>
            <person name="Hesse C.N."/>
            <person name="Kosti I."/>
            <person name="LaButti K."/>
            <person name="Lindquist E.A."/>
            <person name="Lucas S."/>
            <person name="Salamov A.A."/>
            <person name="Bradshaw R.E."/>
            <person name="Ciuffetti L."/>
            <person name="Hamelin R.C."/>
            <person name="Kema G.H.J."/>
            <person name="Lawrence C."/>
            <person name="Scott J.A."/>
            <person name="Spatafora J.W."/>
            <person name="Turgeon B.G."/>
            <person name="de Wit P.J.G.M."/>
            <person name="Zhong S."/>
            <person name="Goodwin S.B."/>
            <person name="Grigoriev I.V."/>
        </authorList>
    </citation>
    <scope>NUCLEOTIDE SEQUENCE [LARGE SCALE GENOMIC DNA]</scope>
    <source>
        <strain evidence="2 3">SO2202</strain>
    </source>
</reference>
<accession>N1QD59</accession>
<evidence type="ECO:0000313" key="2">
    <source>
        <dbReference type="EMBL" id="EMF09170.1"/>
    </source>
</evidence>
<feature type="compositionally biased region" description="Basic and acidic residues" evidence="1">
    <location>
        <begin position="545"/>
        <end position="555"/>
    </location>
</feature>